<accession>A0A2W5SS03</accession>
<evidence type="ECO:0008006" key="3">
    <source>
        <dbReference type="Google" id="ProtNLM"/>
    </source>
</evidence>
<evidence type="ECO:0000313" key="1">
    <source>
        <dbReference type="EMBL" id="PZR06059.1"/>
    </source>
</evidence>
<comment type="caution">
    <text evidence="1">The sequence shown here is derived from an EMBL/GenBank/DDBJ whole genome shotgun (WGS) entry which is preliminary data.</text>
</comment>
<evidence type="ECO:0000313" key="2">
    <source>
        <dbReference type="Proteomes" id="UP000249061"/>
    </source>
</evidence>
<dbReference type="AlphaFoldDB" id="A0A2W5SS03"/>
<organism evidence="1 2">
    <name type="scientific">Archangium gephyra</name>
    <dbReference type="NCBI Taxonomy" id="48"/>
    <lineage>
        <taxon>Bacteria</taxon>
        <taxon>Pseudomonadati</taxon>
        <taxon>Myxococcota</taxon>
        <taxon>Myxococcia</taxon>
        <taxon>Myxococcales</taxon>
        <taxon>Cystobacterineae</taxon>
        <taxon>Archangiaceae</taxon>
        <taxon>Archangium</taxon>
    </lineage>
</organism>
<reference evidence="1 2" key="1">
    <citation type="submission" date="2017-08" db="EMBL/GenBank/DDBJ databases">
        <title>Infants hospitalized years apart are colonized by the same room-sourced microbial strains.</title>
        <authorList>
            <person name="Brooks B."/>
            <person name="Olm M.R."/>
            <person name="Firek B.A."/>
            <person name="Baker R."/>
            <person name="Thomas B.C."/>
            <person name="Morowitz M.J."/>
            <person name="Banfield J.F."/>
        </authorList>
    </citation>
    <scope>NUCLEOTIDE SEQUENCE [LARGE SCALE GENOMIC DNA]</scope>
    <source>
        <strain evidence="1">S2_003_000_R2_14</strain>
    </source>
</reference>
<dbReference type="Proteomes" id="UP000249061">
    <property type="component" value="Unassembled WGS sequence"/>
</dbReference>
<gene>
    <name evidence="1" type="ORF">DI536_31035</name>
</gene>
<dbReference type="EMBL" id="QFQP01000040">
    <property type="protein sequence ID" value="PZR06059.1"/>
    <property type="molecule type" value="Genomic_DNA"/>
</dbReference>
<proteinExistence type="predicted"/>
<dbReference type="Gene3D" id="3.30.460.40">
    <property type="match status" value="1"/>
</dbReference>
<dbReference type="SUPFAM" id="SSF81301">
    <property type="entry name" value="Nucleotidyltransferase"/>
    <property type="match status" value="1"/>
</dbReference>
<name>A0A2W5SS03_9BACT</name>
<protein>
    <recommendedName>
        <fullName evidence="3">Nucleotidyltransferase family protein</fullName>
    </recommendedName>
</protein>
<dbReference type="InterPro" id="IPR043519">
    <property type="entry name" value="NT_sf"/>
</dbReference>
<sequence>MKVEDSTLVVVRALERLGVRHYVTGSIASSLHGIPRATNDADVVAALSLQHFAKLQKELGARFFVDEDDFRFAVESERSFNLVDEVELAKVDVFCVRAVDYQAEAFQRAVPLELEPDDPFTTVAVASASDVILSKLRWYRLGGEVSERQWSDLLGVVAAQQGRLDEPYLRRWASAQGTLDLLERLLTTS</sequence>